<dbReference type="AlphaFoldDB" id="A0A9X3F1T1"/>
<sequence>MTSKLSKITSGYHTFIDNQVLTADQLNEFVTYLDDQSRLAKVFLHGAGVVCGFSVKLNEQPGNDSSIEIEQGVGITTDGDLLQLKEPVPPEKYLDLNEPVPLFKTAQLVEDKVVYTHYKKFTDEIVGYDAFKKNSGVIDLWEIFPEPGDNAVKLNNLKLDDKVVLLYLESYANNGNLCTSIDCDNQGIEQVRKLRVLLTTENGAKQIIKNDPVFLWHNIAEKYTQLPEIKLPRVTLLNVANIGSLRNSFLSAISQTVLSKLKVGYNTIMEHFGQPSVSAKIDQLLKFNSNESASLVDFQYRYDLLADLIDTYNEIKKLLLHINVECSPAIESFPKHLMLGRLQETEAYKTYRHRMYKSPLSATEQKNRNKVLSLISRTQHLLSDYKFSLTESIQAIRITPSQLNGELGCRAIPCYYEITSGLLHSWSFEKTGNLKQDYNLSYNVDNLADVPEVQEPLNFATDEFNFLRIEGHLGLDAIECRDQISSLIRTHGLNLICRVIHLDNDEDSLSGFIKKHTQLEHRAGVTKGGTFVLVAQENKVVADLFLPYRVVESSQQECCSLMECSYPWISSLKYLNNLARSTKGTQSRNKVMPENYLLQVVEYRINGQNLINGTTTISIPLKQIFFRRIHAITEALNTRFDKGVVFDFNESQKRFVITRAKEDSFVLRLRDITLNYRNPVYTYSNKGMFRNNLIFRADAMRCRDLKKYNPAFYEALQDKIAPMNKDDDYGKFKDKWAKWNLLKERIVTHPEIQRLKLTRMIVRSGQLPSEILAQVRSLKADFQTMVETQLQFKLDGDWVTGDWVNSAMLDYYRAHKKDTHDDLVLFIKLRKFLHSETGITKLSIYITNQAYDADFDELIEKYNSFADIYFGAPSGENAISL</sequence>
<evidence type="ECO:0000313" key="1">
    <source>
        <dbReference type="EMBL" id="MCY1718974.1"/>
    </source>
</evidence>
<proteinExistence type="predicted"/>
<comment type="caution">
    <text evidence="1">The sequence shown here is derived from an EMBL/GenBank/DDBJ whole genome shotgun (WGS) entry which is preliminary data.</text>
</comment>
<name>A0A9X3F1T1_9BACT</name>
<dbReference type="Proteomes" id="UP001145087">
    <property type="component" value="Unassembled WGS sequence"/>
</dbReference>
<protein>
    <submittedName>
        <fullName evidence="1">Uncharacterized protein</fullName>
    </submittedName>
</protein>
<keyword evidence="2" id="KW-1185">Reference proteome</keyword>
<organism evidence="1 2">
    <name type="scientific">Draconibacterium aestuarii</name>
    <dbReference type="NCBI Taxonomy" id="2998507"/>
    <lineage>
        <taxon>Bacteria</taxon>
        <taxon>Pseudomonadati</taxon>
        <taxon>Bacteroidota</taxon>
        <taxon>Bacteroidia</taxon>
        <taxon>Marinilabiliales</taxon>
        <taxon>Prolixibacteraceae</taxon>
        <taxon>Draconibacterium</taxon>
    </lineage>
</organism>
<reference evidence="1" key="1">
    <citation type="submission" date="2022-11" db="EMBL/GenBank/DDBJ databases">
        <title>Marilongibacter aestuarii gen. nov., sp. nov., isolated from tidal flat sediment.</title>
        <authorList>
            <person name="Jiayan W."/>
        </authorList>
    </citation>
    <scope>NUCLEOTIDE SEQUENCE</scope>
    <source>
        <strain evidence="1">Z1-6</strain>
    </source>
</reference>
<accession>A0A9X3F1T1</accession>
<evidence type="ECO:0000313" key="2">
    <source>
        <dbReference type="Proteomes" id="UP001145087"/>
    </source>
</evidence>
<dbReference type="EMBL" id="JAPOHD010000005">
    <property type="protein sequence ID" value="MCY1718974.1"/>
    <property type="molecule type" value="Genomic_DNA"/>
</dbReference>
<gene>
    <name evidence="1" type="ORF">OU798_01385</name>
</gene>
<dbReference type="RefSeq" id="WP_343331313.1">
    <property type="nucleotide sequence ID" value="NZ_JAPOHD010000005.1"/>
</dbReference>